<feature type="domain" description="Glycoside hydrolase 120 insertion" evidence="5">
    <location>
        <begin position="78"/>
        <end position="188"/>
    </location>
</feature>
<dbReference type="Pfam" id="PF21258">
    <property type="entry name" value="Glyco_hydro_120_ins"/>
    <property type="match status" value="1"/>
</dbReference>
<dbReference type="PANTHER" id="PTHR40088:SF2">
    <property type="entry name" value="SECRETED SUGAR HYDROLASE"/>
    <property type="match status" value="1"/>
</dbReference>
<dbReference type="InterPro" id="IPR013780">
    <property type="entry name" value="Glyco_hydro_b"/>
</dbReference>
<keyword evidence="2" id="KW-0964">Secreted</keyword>
<dbReference type="PANTHER" id="PTHR40088">
    <property type="entry name" value="PECTATE LYASE (EUROFUNG)"/>
    <property type="match status" value="1"/>
</dbReference>
<dbReference type="SMART" id="SM00710">
    <property type="entry name" value="PbH1"/>
    <property type="match status" value="4"/>
</dbReference>
<dbReference type="EMBL" id="AZFK01000083">
    <property type="protein sequence ID" value="KRL87993.1"/>
    <property type="molecule type" value="Genomic_DNA"/>
</dbReference>
<evidence type="ECO:0000256" key="3">
    <source>
        <dbReference type="ARBA" id="ARBA00022729"/>
    </source>
</evidence>
<comment type="subcellular location">
    <subcellularLocation>
        <location evidence="1">Secreted</location>
    </subcellularLocation>
</comment>
<protein>
    <submittedName>
        <fullName evidence="6">Uncharacterized protein</fullName>
    </submittedName>
</protein>
<dbReference type="InterPro" id="IPR006626">
    <property type="entry name" value="PbH1"/>
</dbReference>
<sequence>MKLYVDVNAPVSGDGSEKRPFTTIQAAADVAQPGDVVLVAPGVYRENVNPKHAGTAAARIEYRSVEPFGAVITGAEPVTDWEPVSGDVWVTRIDNSLFGDYNPYTTRVAGDWFDGRTVHHTGEVYLNDQALYEVTSLAAVKDPKPYLRSFEPEKTLLTWYAEQDAAADQTVIYANFQGVDPTTAQVEINVRKECFFPQQEGIGYLTVSGFAINKAATQWAPPTAFQDGMIGPHWSKGWIIEDCDIANSKCVGISLGKYLQPNNDNKWLKTKLKDGTQTEREAVLQASYEGWDKDHIGSHVIRRNHIHDNGQAGIVGHLGCIFSVIEDNEIDRNNIRQNLGGAETGGIKLHAAIDVIIRRNQIHFNNRGIWLDWQAQGTRVSQNVFYDNTLPFDFEVNEDTLDGLLMGLGEDLWVEVSHGPTLVDNNLMLSDRSLRLAAQGVALVHNLIAGSFCAVGRGTNNNSVNVPSDRYTPYHVPHGTQVVGFMSFLHGDDRFYNNIFVQKPLRDSIKALEARKADEPDEWDDYNFKVGSQVFNDYPVYEEWIKQFEGYQNIYAPNNDRYYGHLPVYEGGNVYFGGATPSVHETDALVVDGPVDVAVEQRADGLYLKTDLFEQLQAHQGIITTATLGEAFEPEQRYENPDGTPITFDQDYFGHARVGVKTVAGPFASASEAGQKLI</sequence>
<comment type="caution">
    <text evidence="6">The sequence shown here is derived from an EMBL/GenBank/DDBJ whole genome shotgun (WGS) entry which is preliminary data.</text>
</comment>
<dbReference type="Gene3D" id="2.60.40.1180">
    <property type="entry name" value="Golgi alpha-mannosidase II"/>
    <property type="match status" value="1"/>
</dbReference>
<dbReference type="GO" id="GO:0005576">
    <property type="term" value="C:extracellular region"/>
    <property type="evidence" value="ECO:0007669"/>
    <property type="project" value="UniProtKB-SubCell"/>
</dbReference>
<proteinExistence type="predicted"/>
<evidence type="ECO:0000313" key="6">
    <source>
        <dbReference type="EMBL" id="KRL87993.1"/>
    </source>
</evidence>
<organism evidence="6 7">
    <name type="scientific">Limosilactobacillus ingluviei DSM 15946</name>
    <dbReference type="NCBI Taxonomy" id="1423760"/>
    <lineage>
        <taxon>Bacteria</taxon>
        <taxon>Bacillati</taxon>
        <taxon>Bacillota</taxon>
        <taxon>Bacilli</taxon>
        <taxon>Lactobacillales</taxon>
        <taxon>Lactobacillaceae</taxon>
        <taxon>Limosilactobacillus</taxon>
    </lineage>
</organism>
<gene>
    <name evidence="6" type="ORF">FC43_GL000548</name>
</gene>
<dbReference type="InterPro" id="IPR012334">
    <property type="entry name" value="Pectin_lyas_fold"/>
</dbReference>
<dbReference type="Gene3D" id="2.160.20.10">
    <property type="entry name" value="Single-stranded right-handed beta-helix, Pectin lyase-like"/>
    <property type="match status" value="1"/>
</dbReference>
<dbReference type="AlphaFoldDB" id="A0A0R1U3Y5"/>
<evidence type="ECO:0000256" key="1">
    <source>
        <dbReference type="ARBA" id="ARBA00004613"/>
    </source>
</evidence>
<keyword evidence="3" id="KW-0732">Signal</keyword>
<feature type="domain" description="Right handed beta helix" evidence="4">
    <location>
        <begin position="294"/>
        <end position="389"/>
    </location>
</feature>
<evidence type="ECO:0000313" key="7">
    <source>
        <dbReference type="Proteomes" id="UP000050816"/>
    </source>
</evidence>
<dbReference type="Pfam" id="PF13229">
    <property type="entry name" value="Beta_helix"/>
    <property type="match status" value="1"/>
</dbReference>
<dbReference type="PATRIC" id="fig|1423760.3.peg.569"/>
<accession>A0A0R1U3Y5</accession>
<reference evidence="6 7" key="1">
    <citation type="journal article" date="2015" name="Genome Announc.">
        <title>Expanding the biotechnology potential of lactobacilli through comparative genomics of 213 strains and associated genera.</title>
        <authorList>
            <person name="Sun Z."/>
            <person name="Harris H.M."/>
            <person name="McCann A."/>
            <person name="Guo C."/>
            <person name="Argimon S."/>
            <person name="Zhang W."/>
            <person name="Yang X."/>
            <person name="Jeffery I.B."/>
            <person name="Cooney J.C."/>
            <person name="Kagawa T.F."/>
            <person name="Liu W."/>
            <person name="Song Y."/>
            <person name="Salvetti E."/>
            <person name="Wrobel A."/>
            <person name="Rasinkangas P."/>
            <person name="Parkhill J."/>
            <person name="Rea M.C."/>
            <person name="O'Sullivan O."/>
            <person name="Ritari J."/>
            <person name="Douillard F.P."/>
            <person name="Paul Ross R."/>
            <person name="Yang R."/>
            <person name="Briner A.E."/>
            <person name="Felis G.E."/>
            <person name="de Vos W.M."/>
            <person name="Barrangou R."/>
            <person name="Klaenhammer T.R."/>
            <person name="Caufield P.W."/>
            <person name="Cui Y."/>
            <person name="Zhang H."/>
            <person name="O'Toole P.W."/>
        </authorList>
    </citation>
    <scope>NUCLEOTIDE SEQUENCE [LARGE SCALE GENOMIC DNA]</scope>
    <source>
        <strain evidence="6 7">DSM 15946</strain>
    </source>
</reference>
<dbReference type="InterPro" id="IPR039448">
    <property type="entry name" value="Beta_helix"/>
</dbReference>
<dbReference type="RefSeq" id="WP_019206583.1">
    <property type="nucleotide sequence ID" value="NZ_AZFK01000083.1"/>
</dbReference>
<evidence type="ECO:0000259" key="5">
    <source>
        <dbReference type="Pfam" id="PF21258"/>
    </source>
</evidence>
<evidence type="ECO:0000256" key="2">
    <source>
        <dbReference type="ARBA" id="ARBA00022525"/>
    </source>
</evidence>
<dbReference type="InterPro" id="IPR011050">
    <property type="entry name" value="Pectin_lyase_fold/virulence"/>
</dbReference>
<dbReference type="InterPro" id="IPR049169">
    <property type="entry name" value="Glyco_hydro_120_ins"/>
</dbReference>
<dbReference type="GeneID" id="82934318"/>
<evidence type="ECO:0000259" key="4">
    <source>
        <dbReference type="Pfam" id="PF13229"/>
    </source>
</evidence>
<dbReference type="Proteomes" id="UP000050816">
    <property type="component" value="Unassembled WGS sequence"/>
</dbReference>
<dbReference type="InterPro" id="IPR052052">
    <property type="entry name" value="Polysaccharide_Lyase_9"/>
</dbReference>
<dbReference type="GO" id="GO:0016837">
    <property type="term" value="F:carbon-oxygen lyase activity, acting on polysaccharides"/>
    <property type="evidence" value="ECO:0007669"/>
    <property type="project" value="TreeGrafter"/>
</dbReference>
<name>A0A0R1U3Y5_9LACO</name>
<dbReference type="SUPFAM" id="SSF51126">
    <property type="entry name" value="Pectin lyase-like"/>
    <property type="match status" value="1"/>
</dbReference>